<dbReference type="Proteomes" id="UP000485058">
    <property type="component" value="Unassembled WGS sequence"/>
</dbReference>
<dbReference type="AlphaFoldDB" id="A0A699Z3G9"/>
<keyword evidence="2" id="KW-1133">Transmembrane helix</keyword>
<organism evidence="3 4">
    <name type="scientific">Haematococcus lacustris</name>
    <name type="common">Green alga</name>
    <name type="synonym">Haematococcus pluvialis</name>
    <dbReference type="NCBI Taxonomy" id="44745"/>
    <lineage>
        <taxon>Eukaryota</taxon>
        <taxon>Viridiplantae</taxon>
        <taxon>Chlorophyta</taxon>
        <taxon>core chlorophytes</taxon>
        <taxon>Chlorophyceae</taxon>
        <taxon>CS clade</taxon>
        <taxon>Chlamydomonadales</taxon>
        <taxon>Haematococcaceae</taxon>
        <taxon>Haematococcus</taxon>
    </lineage>
</organism>
<dbReference type="EMBL" id="BLLF01001021">
    <property type="protein sequence ID" value="GFH16601.1"/>
    <property type="molecule type" value="Genomic_DNA"/>
</dbReference>
<evidence type="ECO:0000313" key="4">
    <source>
        <dbReference type="Proteomes" id="UP000485058"/>
    </source>
</evidence>
<keyword evidence="4" id="KW-1185">Reference proteome</keyword>
<feature type="region of interest" description="Disordered" evidence="1">
    <location>
        <begin position="55"/>
        <end position="83"/>
    </location>
</feature>
<comment type="caution">
    <text evidence="3">The sequence shown here is derived from an EMBL/GenBank/DDBJ whole genome shotgun (WGS) entry which is preliminary data.</text>
</comment>
<evidence type="ECO:0000256" key="1">
    <source>
        <dbReference type="SAM" id="MobiDB-lite"/>
    </source>
</evidence>
<name>A0A699Z3G9_HAELA</name>
<protein>
    <submittedName>
        <fullName evidence="3">Uncharacterized protein</fullName>
    </submittedName>
</protein>
<sequence length="312" mass="34657">MGVRPMAGVTMCVTNTKILSICSCLALLLLMARKKRRTGVGGPRAVPEEPDFDIVDRDEAAQPEVNEAERRRKASGEARAARVGENTFHARKSKLAHLTGHLPQELWDAFLERAVRPRVKAISERSVIGSLLLGFLVRGLFTLHAADLLDAQGQPLTYTDTDIPVSAADIPYLNCVNLPRQLCRGLPGDGENTRPSAAVAAVLAAHPDIRARLEAIPRYLSDTNMVDHVGKQLQSGAPNMGLVIFMQILAQHCTVFDSVCHIGTCELLRIYWQAALYLLRMRPCRRKRSRMHLRRCRRTVVGQVDTRHCCEV</sequence>
<gene>
    <name evidence="3" type="ORF">HaLaN_13046</name>
</gene>
<feature type="non-terminal residue" evidence="3">
    <location>
        <position position="312"/>
    </location>
</feature>
<proteinExistence type="predicted"/>
<accession>A0A699Z3G9</accession>
<feature type="compositionally biased region" description="Basic and acidic residues" evidence="1">
    <location>
        <begin position="67"/>
        <end position="82"/>
    </location>
</feature>
<reference evidence="3 4" key="1">
    <citation type="submission" date="2020-02" db="EMBL/GenBank/DDBJ databases">
        <title>Draft genome sequence of Haematococcus lacustris strain NIES-144.</title>
        <authorList>
            <person name="Morimoto D."/>
            <person name="Nakagawa S."/>
            <person name="Yoshida T."/>
            <person name="Sawayama S."/>
        </authorList>
    </citation>
    <scope>NUCLEOTIDE SEQUENCE [LARGE SCALE GENOMIC DNA]</scope>
    <source>
        <strain evidence="3 4">NIES-144</strain>
    </source>
</reference>
<evidence type="ECO:0000256" key="2">
    <source>
        <dbReference type="SAM" id="Phobius"/>
    </source>
</evidence>
<evidence type="ECO:0000313" key="3">
    <source>
        <dbReference type="EMBL" id="GFH16601.1"/>
    </source>
</evidence>
<keyword evidence="2" id="KW-0472">Membrane</keyword>
<feature type="transmembrane region" description="Helical" evidence="2">
    <location>
        <begin position="6"/>
        <end position="30"/>
    </location>
</feature>
<keyword evidence="2" id="KW-0812">Transmembrane</keyword>